<feature type="compositionally biased region" description="Basic and acidic residues" evidence="6">
    <location>
        <begin position="176"/>
        <end position="192"/>
    </location>
</feature>
<feature type="region of interest" description="Disordered" evidence="6">
    <location>
        <begin position="92"/>
        <end position="124"/>
    </location>
</feature>
<dbReference type="PANTHER" id="PTHR13555:SF36">
    <property type="entry name" value="ZINC FINGER C2HC DOMAIN-CONTAINING PROTEIN 1B"/>
    <property type="match status" value="1"/>
</dbReference>
<evidence type="ECO:0000256" key="2">
    <source>
        <dbReference type="ARBA" id="ARBA00022737"/>
    </source>
</evidence>
<keyword evidence="9" id="KW-1185">Reference proteome</keyword>
<evidence type="ECO:0000256" key="3">
    <source>
        <dbReference type="ARBA" id="ARBA00022771"/>
    </source>
</evidence>
<sequence>MAATRERARPHGDGGFNGEALLSEQTELLLESTPADINFLQFLRLRLNAQQRATAQRNYWQRVHRDDVESVGSGAMRSRGHSILLASASVNANDSNGDVGDNHSSTRPRTAGASRASLSAADGEDTAAESSISSYTAAAAVKRDALLRVGSHKPLTPLPTSAVQRHSFDDVPASVSERRGTDVSVEFERDSPMPEATELAATSTTDGSDDGDRSSQRPTSRPPPDEDVYVVPAFATSGSSVTTAPIADERLAMASGKPQVPVGADELRDVVLEPCPHCSRTFAPGRLQRHAALCGRQQQTTATKARGDGKDSKASSGRKKTDRTASTASGGPSHRSADAAVKTEQWRRQSAQLRNAMAGVGATADNDDRVPCPSCNRRFSGDAAARHIPSCAARSHRTA</sequence>
<dbReference type="Proteomes" id="UP001430356">
    <property type="component" value="Unassembled WGS sequence"/>
</dbReference>
<evidence type="ECO:0000256" key="1">
    <source>
        <dbReference type="ARBA" id="ARBA00022723"/>
    </source>
</evidence>
<evidence type="ECO:0000256" key="6">
    <source>
        <dbReference type="SAM" id="MobiDB-lite"/>
    </source>
</evidence>
<feature type="domain" description="C2HC/C3H-type" evidence="7">
    <location>
        <begin position="368"/>
        <end position="397"/>
    </location>
</feature>
<reference evidence="8 9" key="1">
    <citation type="journal article" date="2021" name="MBio">
        <title>A New Model Trypanosomatid, Novymonas esmeraldas: Genomic Perception of Its 'Candidatus Pandoraea novymonadis' Endosymbiont.</title>
        <authorList>
            <person name="Zakharova A."/>
            <person name="Saura A."/>
            <person name="Butenko A."/>
            <person name="Podesvova L."/>
            <person name="Warmusova S."/>
            <person name="Kostygov A.Y."/>
            <person name="Nenarokova A."/>
            <person name="Lukes J."/>
            <person name="Opperdoes F.R."/>
            <person name="Yurchenko V."/>
        </authorList>
    </citation>
    <scope>NUCLEOTIDE SEQUENCE [LARGE SCALE GENOMIC DNA]</scope>
    <source>
        <strain evidence="8 9">E262AT.01</strain>
    </source>
</reference>
<dbReference type="InterPro" id="IPR026319">
    <property type="entry name" value="ZC2HC1A/B-like"/>
</dbReference>
<name>A0AAW0ETN2_9TRYP</name>
<evidence type="ECO:0000256" key="5">
    <source>
        <dbReference type="PROSITE-ProRule" id="PRU01371"/>
    </source>
</evidence>
<keyword evidence="4" id="KW-0862">Zinc</keyword>
<keyword evidence="1" id="KW-0479">Metal-binding</keyword>
<dbReference type="PROSITE" id="PS52027">
    <property type="entry name" value="ZF_C2HC_C3H"/>
    <property type="match status" value="2"/>
</dbReference>
<organism evidence="8 9">
    <name type="scientific">Novymonas esmeraldas</name>
    <dbReference type="NCBI Taxonomy" id="1808958"/>
    <lineage>
        <taxon>Eukaryota</taxon>
        <taxon>Discoba</taxon>
        <taxon>Euglenozoa</taxon>
        <taxon>Kinetoplastea</taxon>
        <taxon>Metakinetoplastina</taxon>
        <taxon>Trypanosomatida</taxon>
        <taxon>Trypanosomatidae</taxon>
        <taxon>Novymonas</taxon>
    </lineage>
</organism>
<dbReference type="AlphaFoldDB" id="A0AAW0ETN2"/>
<accession>A0AAW0ETN2</accession>
<dbReference type="GO" id="GO:0008270">
    <property type="term" value="F:zinc ion binding"/>
    <property type="evidence" value="ECO:0007669"/>
    <property type="project" value="UniProtKB-KW"/>
</dbReference>
<evidence type="ECO:0000313" key="9">
    <source>
        <dbReference type="Proteomes" id="UP001430356"/>
    </source>
</evidence>
<keyword evidence="3 5" id="KW-0863">Zinc-finger</keyword>
<evidence type="ECO:0000313" key="8">
    <source>
        <dbReference type="EMBL" id="KAK7197642.1"/>
    </source>
</evidence>
<feature type="region of interest" description="Disordered" evidence="6">
    <location>
        <begin position="297"/>
        <end position="351"/>
    </location>
</feature>
<evidence type="ECO:0000256" key="4">
    <source>
        <dbReference type="ARBA" id="ARBA00022833"/>
    </source>
</evidence>
<gene>
    <name evidence="8" type="ORF">NESM_000715600</name>
</gene>
<proteinExistence type="predicted"/>
<evidence type="ECO:0000259" key="7">
    <source>
        <dbReference type="PROSITE" id="PS52027"/>
    </source>
</evidence>
<dbReference type="Gene3D" id="3.30.160.60">
    <property type="entry name" value="Classic Zinc Finger"/>
    <property type="match status" value="2"/>
</dbReference>
<protein>
    <submittedName>
        <fullName evidence="8">Zinc-finger of a C2HC-type</fullName>
    </submittedName>
</protein>
<dbReference type="EMBL" id="JAECZO010000114">
    <property type="protein sequence ID" value="KAK7197642.1"/>
    <property type="molecule type" value="Genomic_DNA"/>
</dbReference>
<dbReference type="PANTHER" id="PTHR13555">
    <property type="entry name" value="C2H2 ZINC FINGER CGI-62-RELATED"/>
    <property type="match status" value="1"/>
</dbReference>
<comment type="caution">
    <text evidence="8">The sequence shown here is derived from an EMBL/GenBank/DDBJ whole genome shotgun (WGS) entry which is preliminary data.</text>
</comment>
<feature type="region of interest" description="Disordered" evidence="6">
    <location>
        <begin position="154"/>
        <end position="229"/>
    </location>
</feature>
<dbReference type="Pfam" id="PF13913">
    <property type="entry name" value="zf-C2HC_2"/>
    <property type="match status" value="2"/>
</dbReference>
<dbReference type="InterPro" id="IPR049899">
    <property type="entry name" value="Znf_C2HC_C3H"/>
</dbReference>
<feature type="domain" description="C2HC/C3H-type" evidence="7">
    <location>
        <begin position="271"/>
        <end position="300"/>
    </location>
</feature>
<feature type="compositionally biased region" description="Polar residues" evidence="6">
    <location>
        <begin position="92"/>
        <end position="108"/>
    </location>
</feature>
<keyword evidence="2" id="KW-0677">Repeat</keyword>